<dbReference type="Proteomes" id="UP000297258">
    <property type="component" value="Unassembled WGS sequence"/>
</dbReference>
<name>A0A4Y9SSS8_9BURK</name>
<dbReference type="PANTHER" id="PTHR34978:SF3">
    <property type="entry name" value="SLR0241 PROTEIN"/>
    <property type="match status" value="1"/>
</dbReference>
<dbReference type="InterPro" id="IPR008756">
    <property type="entry name" value="Peptidase_M56"/>
</dbReference>
<dbReference type="Pfam" id="PF05569">
    <property type="entry name" value="Peptidase_M56"/>
    <property type="match status" value="1"/>
</dbReference>
<dbReference type="RefSeq" id="WP_135191123.1">
    <property type="nucleotide sequence ID" value="NZ_SPUM01000123.1"/>
</dbReference>
<dbReference type="OrthoDB" id="9815245at2"/>
<feature type="domain" description="M23ase beta-sheet core" evidence="2">
    <location>
        <begin position="397"/>
        <end position="491"/>
    </location>
</feature>
<protein>
    <submittedName>
        <fullName evidence="4">Uncharacterized protein</fullName>
    </submittedName>
</protein>
<dbReference type="InterPro" id="IPR011055">
    <property type="entry name" value="Dup_hybrid_motif"/>
</dbReference>
<sequence>MNPLTPAILWTFCAACASSVLFAALVVATLTAARGRWPALAAHRSVWTMAQFAVATCLVVALLPGRGTSVLPTVQIAPLQHADASAVTMARAAPPPDGSAQPAGEAEEAAATAQDVLQALPLVFAGAYAIGLLWFAGRRFLSWKRWRGIRAAAEPVDTAMLHSSGVCTGSQAREIASAGLAVRTIDAPISPLLLGIWRPCLLLPRQMERFAPEQQRMIIEHELAHWRRRDGWWLLAANLLQLLFWFNPPFRKLVQGLQEAVELGCDDTVLAGRAQHERKAYAAALVAQFRLQHIGAAPAFGAFGVAERVARMRDAVPARLGITGRVTSGAGAVVLAFAAALLQPAFSSTAALPVAGPGLPQLAPMQAEPGTPIWGYPLDRLHVTSRYGVVSSAHPKGHRGVDFGARRGTPVHAVAPGRVIETGRDERYGIYLRVDHGEGRESMMAHLNRLDVREGEQVKSGQQVGAAGATGMATGPHVHLEYRRDGQLRDPQLLLPDLDPYTTVKALALHRAQFPSKPHQE</sequence>
<organism evidence="4 5">
    <name type="scientific">Massilia horti</name>
    <dbReference type="NCBI Taxonomy" id="2562153"/>
    <lineage>
        <taxon>Bacteria</taxon>
        <taxon>Pseudomonadati</taxon>
        <taxon>Pseudomonadota</taxon>
        <taxon>Betaproteobacteria</taxon>
        <taxon>Burkholderiales</taxon>
        <taxon>Oxalobacteraceae</taxon>
        <taxon>Telluria group</taxon>
        <taxon>Massilia</taxon>
    </lineage>
</organism>
<evidence type="ECO:0000313" key="4">
    <source>
        <dbReference type="EMBL" id="TFW29535.1"/>
    </source>
</evidence>
<accession>A0A4Y9SSS8</accession>
<feature type="transmembrane region" description="Helical" evidence="1">
    <location>
        <begin position="6"/>
        <end position="33"/>
    </location>
</feature>
<evidence type="ECO:0000313" key="5">
    <source>
        <dbReference type="Proteomes" id="UP000297258"/>
    </source>
</evidence>
<dbReference type="CDD" id="cd12797">
    <property type="entry name" value="M23_peptidase"/>
    <property type="match status" value="1"/>
</dbReference>
<dbReference type="InterPro" id="IPR052173">
    <property type="entry name" value="Beta-lactam_resp_regulator"/>
</dbReference>
<dbReference type="InterPro" id="IPR016047">
    <property type="entry name" value="M23ase_b-sheet_dom"/>
</dbReference>
<evidence type="ECO:0000256" key="1">
    <source>
        <dbReference type="SAM" id="Phobius"/>
    </source>
</evidence>
<gene>
    <name evidence="4" type="ORF">E4O92_18485</name>
</gene>
<dbReference type="SUPFAM" id="SSF51261">
    <property type="entry name" value="Duplicated hybrid motif"/>
    <property type="match status" value="1"/>
</dbReference>
<keyword evidence="1" id="KW-0812">Transmembrane</keyword>
<comment type="caution">
    <text evidence="4">The sequence shown here is derived from an EMBL/GenBank/DDBJ whole genome shotgun (WGS) entry which is preliminary data.</text>
</comment>
<dbReference type="EMBL" id="SPUM01000123">
    <property type="protein sequence ID" value="TFW29535.1"/>
    <property type="molecule type" value="Genomic_DNA"/>
</dbReference>
<dbReference type="Pfam" id="PF01551">
    <property type="entry name" value="Peptidase_M23"/>
    <property type="match status" value="1"/>
</dbReference>
<dbReference type="CDD" id="cd07341">
    <property type="entry name" value="M56_BlaR1_MecR1_like"/>
    <property type="match status" value="1"/>
</dbReference>
<evidence type="ECO:0000259" key="3">
    <source>
        <dbReference type="Pfam" id="PF05569"/>
    </source>
</evidence>
<proteinExistence type="predicted"/>
<dbReference type="Gene3D" id="2.70.70.10">
    <property type="entry name" value="Glucose Permease (Domain IIA)"/>
    <property type="match status" value="1"/>
</dbReference>
<dbReference type="PANTHER" id="PTHR34978">
    <property type="entry name" value="POSSIBLE SENSOR-TRANSDUCER PROTEIN BLAR"/>
    <property type="match status" value="1"/>
</dbReference>
<dbReference type="AlphaFoldDB" id="A0A4Y9SSS8"/>
<feature type="domain" description="Peptidase M56" evidence="3">
    <location>
        <begin position="23"/>
        <end position="287"/>
    </location>
</feature>
<feature type="transmembrane region" description="Helical" evidence="1">
    <location>
        <begin position="119"/>
        <end position="137"/>
    </location>
</feature>
<feature type="transmembrane region" description="Helical" evidence="1">
    <location>
        <begin position="45"/>
        <end position="63"/>
    </location>
</feature>
<keyword evidence="1" id="KW-1133">Transmembrane helix</keyword>
<evidence type="ECO:0000259" key="2">
    <source>
        <dbReference type="Pfam" id="PF01551"/>
    </source>
</evidence>
<keyword evidence="5" id="KW-1185">Reference proteome</keyword>
<keyword evidence="1" id="KW-0472">Membrane</keyword>
<reference evidence="4 5" key="1">
    <citation type="submission" date="2019-03" db="EMBL/GenBank/DDBJ databases">
        <title>Draft genome of Massilia hortus sp. nov., a novel bacterial species of the Oxalobacteraceae family.</title>
        <authorList>
            <person name="Peta V."/>
            <person name="Raths R."/>
            <person name="Bucking H."/>
        </authorList>
    </citation>
    <scope>NUCLEOTIDE SEQUENCE [LARGE SCALE GENOMIC DNA]</scope>
    <source>
        <strain evidence="4 5">ONC3</strain>
    </source>
</reference>